<sequence>MVSSSSSSISFSLFYFSYIFSWKIPSLIFSTFYYTFSREITCLNKHYNTSKLLPLPRSSLHFAYLRKKKPNFFSFSFIIDFLNFFSPLLSLVSSSLSSISFSLSYFPYIFSWKIPSLNFSTFYFTFSREITCLNKHYNTSKQGCS</sequence>
<accession>A0ACC0Y3E7</accession>
<dbReference type="Proteomes" id="UP001163603">
    <property type="component" value="Chromosome 9"/>
</dbReference>
<reference evidence="2" key="1">
    <citation type="journal article" date="2023" name="G3 (Bethesda)">
        <title>Genome assembly and association tests identify interacting loci associated with vigor, precocity, and sex in interspecific pistachio rootstocks.</title>
        <authorList>
            <person name="Palmer W."/>
            <person name="Jacygrad E."/>
            <person name="Sagayaradj S."/>
            <person name="Cavanaugh K."/>
            <person name="Han R."/>
            <person name="Bertier L."/>
            <person name="Beede B."/>
            <person name="Kafkas S."/>
            <person name="Golino D."/>
            <person name="Preece J."/>
            <person name="Michelmore R."/>
        </authorList>
    </citation>
    <scope>NUCLEOTIDE SEQUENCE [LARGE SCALE GENOMIC DNA]</scope>
</reference>
<proteinExistence type="predicted"/>
<evidence type="ECO:0000313" key="2">
    <source>
        <dbReference type="Proteomes" id="UP001163603"/>
    </source>
</evidence>
<protein>
    <submittedName>
        <fullName evidence="1">Uncharacterized protein</fullName>
    </submittedName>
</protein>
<keyword evidence="2" id="KW-1185">Reference proteome</keyword>
<name>A0ACC0Y3E7_9ROSI</name>
<dbReference type="EMBL" id="CM047744">
    <property type="protein sequence ID" value="KAJ0028240.1"/>
    <property type="molecule type" value="Genomic_DNA"/>
</dbReference>
<organism evidence="1 2">
    <name type="scientific">Pistacia integerrima</name>
    <dbReference type="NCBI Taxonomy" id="434235"/>
    <lineage>
        <taxon>Eukaryota</taxon>
        <taxon>Viridiplantae</taxon>
        <taxon>Streptophyta</taxon>
        <taxon>Embryophyta</taxon>
        <taxon>Tracheophyta</taxon>
        <taxon>Spermatophyta</taxon>
        <taxon>Magnoliopsida</taxon>
        <taxon>eudicotyledons</taxon>
        <taxon>Gunneridae</taxon>
        <taxon>Pentapetalae</taxon>
        <taxon>rosids</taxon>
        <taxon>malvids</taxon>
        <taxon>Sapindales</taxon>
        <taxon>Anacardiaceae</taxon>
        <taxon>Pistacia</taxon>
    </lineage>
</organism>
<comment type="caution">
    <text evidence="1">The sequence shown here is derived from an EMBL/GenBank/DDBJ whole genome shotgun (WGS) entry which is preliminary data.</text>
</comment>
<evidence type="ECO:0000313" key="1">
    <source>
        <dbReference type="EMBL" id="KAJ0028240.1"/>
    </source>
</evidence>
<gene>
    <name evidence="1" type="ORF">Pint_35502</name>
</gene>